<dbReference type="InterPro" id="IPR005146">
    <property type="entry name" value="B3/B4_tRNA-bd"/>
</dbReference>
<dbReference type="EC" id="6.1.1.20" evidence="15"/>
<dbReference type="Gene3D" id="3.30.56.10">
    <property type="match status" value="2"/>
</dbReference>
<dbReference type="InterPro" id="IPR045864">
    <property type="entry name" value="aa-tRNA-synth_II/BPL/LPL"/>
</dbReference>
<keyword evidence="4 15" id="KW-0963">Cytoplasm</keyword>
<evidence type="ECO:0000256" key="3">
    <source>
        <dbReference type="ARBA" id="ARBA00011209"/>
    </source>
</evidence>
<dbReference type="GO" id="GO:0004826">
    <property type="term" value="F:phenylalanine-tRNA ligase activity"/>
    <property type="evidence" value="ECO:0007669"/>
    <property type="project" value="UniProtKB-UniRule"/>
</dbReference>
<dbReference type="InterPro" id="IPR005147">
    <property type="entry name" value="tRNA_synthase_B5-dom"/>
</dbReference>
<dbReference type="GO" id="GO:0000287">
    <property type="term" value="F:magnesium ion binding"/>
    <property type="evidence" value="ECO:0007669"/>
    <property type="project" value="UniProtKB-UniRule"/>
</dbReference>
<dbReference type="NCBIfam" id="TIGR00472">
    <property type="entry name" value="pheT_bact"/>
    <property type="match status" value="1"/>
</dbReference>
<dbReference type="GO" id="GO:0009328">
    <property type="term" value="C:phenylalanine-tRNA ligase complex"/>
    <property type="evidence" value="ECO:0007669"/>
    <property type="project" value="TreeGrafter"/>
</dbReference>
<dbReference type="InterPro" id="IPR045060">
    <property type="entry name" value="Phe-tRNA-ligase_IIc_bsu"/>
</dbReference>
<dbReference type="SUPFAM" id="SSF55681">
    <property type="entry name" value="Class II aaRS and biotin synthetases"/>
    <property type="match status" value="1"/>
</dbReference>
<evidence type="ECO:0000256" key="14">
    <source>
        <dbReference type="ARBA" id="ARBA00049255"/>
    </source>
</evidence>
<dbReference type="SUPFAM" id="SSF56037">
    <property type="entry name" value="PheT/TilS domain"/>
    <property type="match status" value="1"/>
</dbReference>
<protein>
    <recommendedName>
        <fullName evidence="15">Phenylalanine--tRNA ligase beta subunit</fullName>
        <ecNumber evidence="15">6.1.1.20</ecNumber>
    </recommendedName>
    <alternativeName>
        <fullName evidence="15">Phenylalanyl-tRNA synthetase beta subunit</fullName>
        <shortName evidence="15">PheRS</shortName>
    </alternativeName>
</protein>
<sequence length="792" mass="85601">MKISEHWLREWLPVDLETQALAHRLTMAGLEVDGIETAAPAFEQVVVAEVVECSAHPDADKLSVCRVDDGSGELLQIVCGAPNVRQGLKAPLARVGGVLPDGMKIKRAKLRGVESTGMLCSARELGLSEDAAGLMALPADAPVGRDLREWLQLDDAVIEVDLTPNRGDCLGMNGVAREVSALTAVDVTAPEPETVAPVLDDRVDIALDDRAACPRYAGRVVRGVDVGAQSPIWLQERLRRAGVRSLGPVVDVTNYVMLELGQPMHAFDLARIQGGIIVRQARDGETLRLLGDETVELRAGTLVIADHQGPVAMAGVMGGADSAVVDDTTDILLESAFFAPEAIAGRARQYGLHTDSSHRFERGVDPAGQVRAVERATALLTAIAGGQPGPVLEQVDDAHVPAPRNVTLRAARIRQLLGMDIPAEEVTGILQRLGMAVTAEGDQWQVRVPAYRFDISIEADLIEELARIHGYDRIPETRPATPARIQPQSETQLPVARLRDVLVDRGYQEAVTYSFVEPGVQALLDPEQTPVPLANPISAEMAVMRTSLWPGLVKAAVYNRHRQQQRLRLFETGLRFRGTLDDLAQESMLSGVVLGPVVPEQWAERPRPVDFFDVKGDVEALLSVSGRGEAFRFVPDTHPALHPGQTARVELDGESVGWLGAVHPQLQGRLDLDGAAFLFELRLDVVQQARVPAFEPLSRFPSIRRDLAIVVEASVSAAALDGCVRQAGGELLKDVILFDVYQGEGVGDGMKSVGIGLILQDLSRTLVDSDVDAVVDRVVAQLRHELHAELRG</sequence>
<keyword evidence="9 15" id="KW-0067">ATP-binding</keyword>
<evidence type="ECO:0000256" key="15">
    <source>
        <dbReference type="HAMAP-Rule" id="MF_00283"/>
    </source>
</evidence>
<keyword evidence="8 15" id="KW-0547">Nucleotide-binding</keyword>
<dbReference type="InterPro" id="IPR002547">
    <property type="entry name" value="tRNA-bd_dom"/>
</dbReference>
<evidence type="ECO:0000256" key="7">
    <source>
        <dbReference type="ARBA" id="ARBA00022723"/>
    </source>
</evidence>
<dbReference type="PROSITE" id="PS51447">
    <property type="entry name" value="FDX_ACB"/>
    <property type="match status" value="1"/>
</dbReference>
<keyword evidence="5 16" id="KW-0820">tRNA-binding</keyword>
<feature type="binding site" evidence="15">
    <location>
        <position position="463"/>
    </location>
    <ligand>
        <name>Mg(2+)</name>
        <dbReference type="ChEBI" id="CHEBI:18420"/>
        <note>shared with alpha subunit</note>
    </ligand>
</feature>
<keyword evidence="21" id="KW-1185">Reference proteome</keyword>
<name>A0A1H8SLK8_9GAMM</name>
<evidence type="ECO:0000256" key="12">
    <source>
        <dbReference type="ARBA" id="ARBA00022917"/>
    </source>
</evidence>
<proteinExistence type="inferred from homology"/>
<dbReference type="Proteomes" id="UP000199657">
    <property type="component" value="Unassembled WGS sequence"/>
</dbReference>
<accession>A0A1H8SLK8</accession>
<dbReference type="SUPFAM" id="SSF54991">
    <property type="entry name" value="Anticodon-binding domain of PheRS"/>
    <property type="match status" value="1"/>
</dbReference>
<organism evidence="20 21">
    <name type="scientific">Aquisalimonas asiatica</name>
    <dbReference type="NCBI Taxonomy" id="406100"/>
    <lineage>
        <taxon>Bacteria</taxon>
        <taxon>Pseudomonadati</taxon>
        <taxon>Pseudomonadota</taxon>
        <taxon>Gammaproteobacteria</taxon>
        <taxon>Chromatiales</taxon>
        <taxon>Ectothiorhodospiraceae</taxon>
        <taxon>Aquisalimonas</taxon>
    </lineage>
</organism>
<evidence type="ECO:0000256" key="13">
    <source>
        <dbReference type="ARBA" id="ARBA00023146"/>
    </source>
</evidence>
<dbReference type="SMART" id="SM00874">
    <property type="entry name" value="B5"/>
    <property type="match status" value="1"/>
</dbReference>
<keyword evidence="13 15" id="KW-0030">Aminoacyl-tRNA synthetase</keyword>
<feature type="domain" description="B5" evidence="19">
    <location>
        <begin position="401"/>
        <end position="476"/>
    </location>
</feature>
<dbReference type="InterPro" id="IPR041616">
    <property type="entry name" value="PheRS_beta_core"/>
</dbReference>
<feature type="binding site" evidence="15">
    <location>
        <position position="460"/>
    </location>
    <ligand>
        <name>Mg(2+)</name>
        <dbReference type="ChEBI" id="CHEBI:18420"/>
        <note>shared with alpha subunit</note>
    </ligand>
</feature>
<dbReference type="FunFam" id="3.30.930.10:FF:000022">
    <property type="entry name" value="Phenylalanine--tRNA ligase beta subunit"/>
    <property type="match status" value="1"/>
</dbReference>
<evidence type="ECO:0000256" key="4">
    <source>
        <dbReference type="ARBA" id="ARBA00022490"/>
    </source>
</evidence>
<evidence type="ECO:0000313" key="21">
    <source>
        <dbReference type="Proteomes" id="UP000199657"/>
    </source>
</evidence>
<keyword evidence="7 15" id="KW-0479">Metal-binding</keyword>
<reference evidence="20 21" key="1">
    <citation type="submission" date="2016-10" db="EMBL/GenBank/DDBJ databases">
        <authorList>
            <person name="de Groot N.N."/>
        </authorList>
    </citation>
    <scope>NUCLEOTIDE SEQUENCE [LARGE SCALE GENOMIC DNA]</scope>
    <source>
        <strain evidence="20 21">CGMCC 1.6291</strain>
    </source>
</reference>
<evidence type="ECO:0000256" key="10">
    <source>
        <dbReference type="ARBA" id="ARBA00022842"/>
    </source>
</evidence>
<dbReference type="PANTHER" id="PTHR10947">
    <property type="entry name" value="PHENYLALANYL-TRNA SYNTHETASE BETA CHAIN AND LEUCINE-RICH REPEAT-CONTAINING PROTEIN 47"/>
    <property type="match status" value="1"/>
</dbReference>
<feature type="binding site" evidence="15">
    <location>
        <position position="464"/>
    </location>
    <ligand>
        <name>Mg(2+)</name>
        <dbReference type="ChEBI" id="CHEBI:18420"/>
        <note>shared with alpha subunit</note>
    </ligand>
</feature>
<feature type="domain" description="FDX-ACB" evidence="18">
    <location>
        <begin position="698"/>
        <end position="791"/>
    </location>
</feature>
<dbReference type="GO" id="GO:0000049">
    <property type="term" value="F:tRNA binding"/>
    <property type="evidence" value="ECO:0007669"/>
    <property type="project" value="UniProtKB-UniRule"/>
</dbReference>
<gene>
    <name evidence="15" type="primary">pheT</name>
    <name evidence="20" type="ORF">SAMN04488052_10348</name>
</gene>
<dbReference type="InterPro" id="IPR020825">
    <property type="entry name" value="Phe-tRNA_synthase-like_B3/B4"/>
</dbReference>
<dbReference type="CDD" id="cd00769">
    <property type="entry name" value="PheRS_beta_core"/>
    <property type="match status" value="1"/>
</dbReference>
<dbReference type="FunFam" id="2.40.50.140:FF:000045">
    <property type="entry name" value="Phenylalanine--tRNA ligase beta subunit"/>
    <property type="match status" value="1"/>
</dbReference>
<dbReference type="AlphaFoldDB" id="A0A1H8SLK8"/>
<dbReference type="RefSeq" id="WP_091642090.1">
    <property type="nucleotide sequence ID" value="NZ_FOEG01000003.1"/>
</dbReference>
<evidence type="ECO:0000256" key="9">
    <source>
        <dbReference type="ARBA" id="ARBA00022840"/>
    </source>
</evidence>
<dbReference type="SUPFAM" id="SSF50249">
    <property type="entry name" value="Nucleic acid-binding proteins"/>
    <property type="match status" value="1"/>
</dbReference>
<dbReference type="InterPro" id="IPR012340">
    <property type="entry name" value="NA-bd_OB-fold"/>
</dbReference>
<dbReference type="SMART" id="SM00896">
    <property type="entry name" value="FDX-ACB"/>
    <property type="match status" value="1"/>
</dbReference>
<dbReference type="InterPro" id="IPR036690">
    <property type="entry name" value="Fdx_antiC-bd_sf"/>
</dbReference>
<evidence type="ECO:0000256" key="6">
    <source>
        <dbReference type="ARBA" id="ARBA00022598"/>
    </source>
</evidence>
<keyword evidence="10 15" id="KW-0460">Magnesium</keyword>
<dbReference type="HAMAP" id="MF_00283">
    <property type="entry name" value="Phe_tRNA_synth_beta1"/>
    <property type="match status" value="1"/>
</dbReference>
<comment type="cofactor">
    <cofactor evidence="15">
        <name>Mg(2+)</name>
        <dbReference type="ChEBI" id="CHEBI:18420"/>
    </cofactor>
    <text evidence="15">Binds 2 magnesium ions per tetramer.</text>
</comment>
<dbReference type="Pfam" id="PF03147">
    <property type="entry name" value="FDX-ACB"/>
    <property type="match status" value="1"/>
</dbReference>
<dbReference type="CDD" id="cd02796">
    <property type="entry name" value="tRNA_bind_bactPheRS"/>
    <property type="match status" value="1"/>
</dbReference>
<feature type="domain" description="TRNA-binding" evidence="17">
    <location>
        <begin position="39"/>
        <end position="148"/>
    </location>
</feature>
<evidence type="ECO:0000256" key="11">
    <source>
        <dbReference type="ARBA" id="ARBA00022884"/>
    </source>
</evidence>
<dbReference type="Pfam" id="PF03484">
    <property type="entry name" value="B5"/>
    <property type="match status" value="1"/>
</dbReference>
<dbReference type="FunFam" id="3.30.70.380:FF:000001">
    <property type="entry name" value="Phenylalanine--tRNA ligase beta subunit"/>
    <property type="match status" value="1"/>
</dbReference>
<evidence type="ECO:0000259" key="17">
    <source>
        <dbReference type="PROSITE" id="PS50886"/>
    </source>
</evidence>
<evidence type="ECO:0000256" key="2">
    <source>
        <dbReference type="ARBA" id="ARBA00008653"/>
    </source>
</evidence>
<dbReference type="NCBIfam" id="NF045760">
    <property type="entry name" value="YtpR"/>
    <property type="match status" value="1"/>
</dbReference>
<evidence type="ECO:0000256" key="1">
    <source>
        <dbReference type="ARBA" id="ARBA00004496"/>
    </source>
</evidence>
<comment type="similarity">
    <text evidence="2 15">Belongs to the phenylalanyl-tRNA synthetase beta subunit family. Type 1 subfamily.</text>
</comment>
<feature type="binding site" evidence="15">
    <location>
        <position position="454"/>
    </location>
    <ligand>
        <name>Mg(2+)</name>
        <dbReference type="ChEBI" id="CHEBI:18420"/>
        <note>shared with alpha subunit</note>
    </ligand>
</feature>
<dbReference type="InterPro" id="IPR009061">
    <property type="entry name" value="DNA-bd_dom_put_sf"/>
</dbReference>
<dbReference type="EMBL" id="FOEG01000003">
    <property type="protein sequence ID" value="SEO79447.1"/>
    <property type="molecule type" value="Genomic_DNA"/>
</dbReference>
<dbReference type="InterPro" id="IPR005121">
    <property type="entry name" value="Fdx_antiC-bd"/>
</dbReference>
<keyword evidence="6 15" id="KW-0436">Ligase</keyword>
<dbReference type="SMART" id="SM00873">
    <property type="entry name" value="B3_4"/>
    <property type="match status" value="1"/>
</dbReference>
<dbReference type="PROSITE" id="PS50886">
    <property type="entry name" value="TRBD"/>
    <property type="match status" value="1"/>
</dbReference>
<dbReference type="Gene3D" id="3.30.70.380">
    <property type="entry name" value="Ferrodoxin-fold anticodon-binding domain"/>
    <property type="match status" value="1"/>
</dbReference>
<dbReference type="Gene3D" id="3.50.40.10">
    <property type="entry name" value="Phenylalanyl-trna Synthetase, Chain B, domain 3"/>
    <property type="match status" value="1"/>
</dbReference>
<dbReference type="Pfam" id="PF03483">
    <property type="entry name" value="B3_4"/>
    <property type="match status" value="1"/>
</dbReference>
<dbReference type="Pfam" id="PF01588">
    <property type="entry name" value="tRNA_bind"/>
    <property type="match status" value="1"/>
</dbReference>
<evidence type="ECO:0000256" key="16">
    <source>
        <dbReference type="PROSITE-ProRule" id="PRU00209"/>
    </source>
</evidence>
<dbReference type="InterPro" id="IPR004532">
    <property type="entry name" value="Phe-tRNA-ligase_IIc_bsu_bact"/>
</dbReference>
<dbReference type="GO" id="GO:0006432">
    <property type="term" value="P:phenylalanyl-tRNA aminoacylation"/>
    <property type="evidence" value="ECO:0007669"/>
    <property type="project" value="UniProtKB-UniRule"/>
</dbReference>
<dbReference type="OrthoDB" id="9805455at2"/>
<evidence type="ECO:0000259" key="19">
    <source>
        <dbReference type="PROSITE" id="PS51483"/>
    </source>
</evidence>
<evidence type="ECO:0000256" key="5">
    <source>
        <dbReference type="ARBA" id="ARBA00022555"/>
    </source>
</evidence>
<dbReference type="Pfam" id="PF17759">
    <property type="entry name" value="tRNA_synthFbeta"/>
    <property type="match status" value="1"/>
</dbReference>
<dbReference type="InterPro" id="IPR033714">
    <property type="entry name" value="tRNA_bind_bactPheRS"/>
</dbReference>
<comment type="subcellular location">
    <subcellularLocation>
        <location evidence="1 15">Cytoplasm</location>
    </subcellularLocation>
</comment>
<dbReference type="Gene3D" id="3.30.930.10">
    <property type="entry name" value="Bira Bifunctional Protein, Domain 2"/>
    <property type="match status" value="1"/>
</dbReference>
<comment type="catalytic activity">
    <reaction evidence="14 15">
        <text>tRNA(Phe) + L-phenylalanine + ATP = L-phenylalanyl-tRNA(Phe) + AMP + diphosphate + H(+)</text>
        <dbReference type="Rhea" id="RHEA:19413"/>
        <dbReference type="Rhea" id="RHEA-COMP:9668"/>
        <dbReference type="Rhea" id="RHEA-COMP:9699"/>
        <dbReference type="ChEBI" id="CHEBI:15378"/>
        <dbReference type="ChEBI" id="CHEBI:30616"/>
        <dbReference type="ChEBI" id="CHEBI:33019"/>
        <dbReference type="ChEBI" id="CHEBI:58095"/>
        <dbReference type="ChEBI" id="CHEBI:78442"/>
        <dbReference type="ChEBI" id="CHEBI:78531"/>
        <dbReference type="ChEBI" id="CHEBI:456215"/>
        <dbReference type="EC" id="6.1.1.20"/>
    </reaction>
</comment>
<evidence type="ECO:0000259" key="18">
    <source>
        <dbReference type="PROSITE" id="PS51447"/>
    </source>
</evidence>
<keyword evidence="12 15" id="KW-0648">Protein biosynthesis</keyword>
<evidence type="ECO:0000256" key="8">
    <source>
        <dbReference type="ARBA" id="ARBA00022741"/>
    </source>
</evidence>
<dbReference type="PROSITE" id="PS51483">
    <property type="entry name" value="B5"/>
    <property type="match status" value="1"/>
</dbReference>
<dbReference type="FunFam" id="3.50.40.10:FF:000001">
    <property type="entry name" value="Phenylalanine--tRNA ligase beta subunit"/>
    <property type="match status" value="1"/>
</dbReference>
<comment type="subunit">
    <text evidence="3 15">Tetramer of two alpha and two beta subunits.</text>
</comment>
<dbReference type="FunFam" id="3.30.56.10:FF:000002">
    <property type="entry name" value="Phenylalanine--tRNA ligase beta subunit"/>
    <property type="match status" value="1"/>
</dbReference>
<dbReference type="Gene3D" id="2.40.50.140">
    <property type="entry name" value="Nucleic acid-binding proteins"/>
    <property type="match status" value="1"/>
</dbReference>
<dbReference type="STRING" id="406100.SAMN04488052_10348"/>
<evidence type="ECO:0000313" key="20">
    <source>
        <dbReference type="EMBL" id="SEO79447.1"/>
    </source>
</evidence>
<keyword evidence="11 16" id="KW-0694">RNA-binding</keyword>
<dbReference type="SUPFAM" id="SSF46955">
    <property type="entry name" value="Putative DNA-binding domain"/>
    <property type="match status" value="1"/>
</dbReference>
<dbReference type="GO" id="GO:0005524">
    <property type="term" value="F:ATP binding"/>
    <property type="evidence" value="ECO:0007669"/>
    <property type="project" value="UniProtKB-UniRule"/>
</dbReference>
<dbReference type="PANTHER" id="PTHR10947:SF0">
    <property type="entry name" value="PHENYLALANINE--TRNA LIGASE BETA SUBUNIT"/>
    <property type="match status" value="1"/>
</dbReference>